<dbReference type="GO" id="GO:0008667">
    <property type="term" value="F:2,3-dihydro-2,3-dihydroxybenzoate dehydrogenase activity"/>
    <property type="evidence" value="ECO:0007669"/>
    <property type="project" value="UniProtKB-UniRule"/>
</dbReference>
<dbReference type="eggNOG" id="COG1028">
    <property type="taxonomic scope" value="Bacteria"/>
</dbReference>
<evidence type="ECO:0000313" key="8">
    <source>
        <dbReference type="Proteomes" id="UP000002219"/>
    </source>
</evidence>
<evidence type="ECO:0000256" key="1">
    <source>
        <dbReference type="ARBA" id="ARBA00006484"/>
    </source>
</evidence>
<dbReference type="AlphaFoldDB" id="D7B177"/>
<dbReference type="InterPro" id="IPR057326">
    <property type="entry name" value="KR_dom"/>
</dbReference>
<dbReference type="HOGENOM" id="CLU_010194_1_0_11"/>
<comment type="similarity">
    <text evidence="1 4">Belongs to the short-chain dehydrogenases/reductases (SDR) family.</text>
</comment>
<evidence type="ECO:0000256" key="4">
    <source>
        <dbReference type="RuleBase" id="RU000363"/>
    </source>
</evidence>
<accession>D7B177</accession>
<keyword evidence="8" id="KW-1185">Reference proteome</keyword>
<dbReference type="Proteomes" id="UP000002219">
    <property type="component" value="Chromosome 1"/>
</dbReference>
<dbReference type="Gene3D" id="3.40.50.720">
    <property type="entry name" value="NAD(P)-binding Rossmann-like Domain"/>
    <property type="match status" value="1"/>
</dbReference>
<evidence type="ECO:0000256" key="2">
    <source>
        <dbReference type="ARBA" id="ARBA00023002"/>
    </source>
</evidence>
<name>D7B177_NOCDD</name>
<feature type="region of interest" description="Disordered" evidence="5">
    <location>
        <begin position="188"/>
        <end position="223"/>
    </location>
</feature>
<dbReference type="PROSITE" id="PS00061">
    <property type="entry name" value="ADH_SHORT"/>
    <property type="match status" value="1"/>
</dbReference>
<dbReference type="InterPro" id="IPR020904">
    <property type="entry name" value="Sc_DH/Rdtase_CS"/>
</dbReference>
<dbReference type="SMART" id="SM00822">
    <property type="entry name" value="PKS_KR"/>
    <property type="match status" value="1"/>
</dbReference>
<evidence type="ECO:0000256" key="3">
    <source>
        <dbReference type="NCBIfam" id="TIGR04316"/>
    </source>
</evidence>
<dbReference type="FunFam" id="3.40.50.720:FF:000084">
    <property type="entry name" value="Short-chain dehydrogenase reductase"/>
    <property type="match status" value="1"/>
</dbReference>
<dbReference type="PRINTS" id="PR01397">
    <property type="entry name" value="DHBDHDRGNASE"/>
</dbReference>
<sequence length="264" mass="26933">MSTTRSAQDPGVALVTGAAGGIGSAVVRGMAEQGFRVAALDVAGEGARALAAELTGRGHRVRDYAVDVTDEDSVERAVASVEEELGAVTAAVNVAGVLRWGAVTGFPSRVWREVFDVNALGVFHVSRAAARVMVPRGAGNIVTVSSDAAAVPRAAMAAYAASKAAATHFTLCLGLELGPHGIRCNVVSPGSTDTPMRRQLWEDGPSSPEAEPGNDPSAFRPGVPLGRVALPGDVAEAVAFLASPRARHVTLHDLRVDGGASLGA</sequence>
<dbReference type="InterPro" id="IPR003560">
    <property type="entry name" value="DHB_DH"/>
</dbReference>
<dbReference type="PANTHER" id="PTHR43669">
    <property type="entry name" value="5-KETO-D-GLUCONATE 5-REDUCTASE"/>
    <property type="match status" value="1"/>
</dbReference>
<dbReference type="EMBL" id="CP002040">
    <property type="protein sequence ID" value="ADH66468.1"/>
    <property type="molecule type" value="Genomic_DNA"/>
</dbReference>
<evidence type="ECO:0000313" key="7">
    <source>
        <dbReference type="EMBL" id="ADH66468.1"/>
    </source>
</evidence>
<protein>
    <recommendedName>
        <fullName evidence="3">2,3-dihydro-2,3-dihydroxybenzoate dehydrogenase</fullName>
        <ecNumber evidence="3">1.3.1.28</ecNumber>
    </recommendedName>
</protein>
<feature type="domain" description="Ketoreductase" evidence="6">
    <location>
        <begin position="11"/>
        <end position="204"/>
    </location>
</feature>
<evidence type="ECO:0000256" key="5">
    <source>
        <dbReference type="SAM" id="MobiDB-lite"/>
    </source>
</evidence>
<organism evidence="7 8">
    <name type="scientific">Nocardiopsis dassonvillei (strain ATCC 23218 / DSM 43111 / CIP 107115 / JCM 7437 / KCTC 9190 / NBRC 14626 / NCTC 10488 / NRRL B-5397 / IMRU 509)</name>
    <name type="common">Actinomadura dassonvillei</name>
    <dbReference type="NCBI Taxonomy" id="446468"/>
    <lineage>
        <taxon>Bacteria</taxon>
        <taxon>Bacillati</taxon>
        <taxon>Actinomycetota</taxon>
        <taxon>Actinomycetes</taxon>
        <taxon>Streptosporangiales</taxon>
        <taxon>Nocardiopsidaceae</taxon>
        <taxon>Nocardiopsis</taxon>
    </lineage>
</organism>
<dbReference type="PRINTS" id="PR00080">
    <property type="entry name" value="SDRFAMILY"/>
</dbReference>
<dbReference type="NCBIfam" id="TIGR04316">
    <property type="entry name" value="dhbA_paeA"/>
    <property type="match status" value="1"/>
</dbReference>
<dbReference type="PANTHER" id="PTHR43669:SF8">
    <property type="entry name" value="SHORT-CHAIN TYPE DEHYDROGENASE_REDUCTASE-RELATED"/>
    <property type="match status" value="1"/>
</dbReference>
<evidence type="ECO:0000259" key="6">
    <source>
        <dbReference type="SMART" id="SM00822"/>
    </source>
</evidence>
<gene>
    <name evidence="7" type="ordered locus">Ndas_1025</name>
</gene>
<keyword evidence="2" id="KW-0560">Oxidoreductase</keyword>
<dbReference type="InterPro" id="IPR002347">
    <property type="entry name" value="SDR_fam"/>
</dbReference>
<dbReference type="GO" id="GO:0019290">
    <property type="term" value="P:siderophore biosynthetic process"/>
    <property type="evidence" value="ECO:0007669"/>
    <property type="project" value="InterPro"/>
</dbReference>
<reference evidence="7 8" key="1">
    <citation type="journal article" date="2010" name="Stand. Genomic Sci.">
        <title>Complete genome sequence of Nocardiopsis dassonvillei type strain (IMRU 509).</title>
        <authorList>
            <person name="Sun H."/>
            <person name="Lapidus A."/>
            <person name="Nolan M."/>
            <person name="Lucas S."/>
            <person name="Del Rio T.G."/>
            <person name="Tice H."/>
            <person name="Cheng J.F."/>
            <person name="Tapia R."/>
            <person name="Han C."/>
            <person name="Goodwin L."/>
            <person name="Pitluck S."/>
            <person name="Pagani I."/>
            <person name="Ivanova N."/>
            <person name="Mavromatis K."/>
            <person name="Mikhailova N."/>
            <person name="Pati A."/>
            <person name="Chen A."/>
            <person name="Palaniappan K."/>
            <person name="Land M."/>
            <person name="Hauser L."/>
            <person name="Chang Y.J."/>
            <person name="Jeffries C.D."/>
            <person name="Djao O.D."/>
            <person name="Rohde M."/>
            <person name="Sikorski J."/>
            <person name="Goker M."/>
            <person name="Woyke T."/>
            <person name="Bristow J."/>
            <person name="Eisen J.A."/>
            <person name="Markowitz V."/>
            <person name="Hugenholtz P."/>
            <person name="Kyrpides N.C."/>
            <person name="Klenk H.P."/>
        </authorList>
    </citation>
    <scope>NUCLEOTIDE SEQUENCE [LARGE SCALE GENOMIC DNA]</scope>
    <source>
        <strain evidence="8">ATCC 23218 / DSM 43111 / CIP 107115 / JCM 7437 / KCTC 9190 / NBRC 14626 / NCTC 10488 / NRRL B-5397 / IMRU 509</strain>
    </source>
</reference>
<dbReference type="Pfam" id="PF00106">
    <property type="entry name" value="adh_short"/>
    <property type="match status" value="1"/>
</dbReference>
<proteinExistence type="inferred from homology"/>
<dbReference type="SUPFAM" id="SSF51735">
    <property type="entry name" value="NAD(P)-binding Rossmann-fold domains"/>
    <property type="match status" value="1"/>
</dbReference>
<dbReference type="KEGG" id="nda:Ndas_1025"/>
<dbReference type="STRING" id="446468.Ndas_1025"/>
<dbReference type="InterPro" id="IPR036291">
    <property type="entry name" value="NAD(P)-bd_dom_sf"/>
</dbReference>
<dbReference type="EC" id="1.3.1.28" evidence="3"/>